<dbReference type="EMBL" id="UZAU01000566">
    <property type="status" value="NOT_ANNOTATED_CDS"/>
    <property type="molecule type" value="Genomic_DNA"/>
</dbReference>
<dbReference type="InterPro" id="IPR004332">
    <property type="entry name" value="Transposase_MuDR"/>
</dbReference>
<dbReference type="Gramene" id="evm.model.06.539">
    <property type="protein sequence ID" value="cds.evm.model.06.539"/>
    <property type="gene ID" value="evm.TU.06.539"/>
</dbReference>
<sequence>MVAHLLSPSQPAILSDSGNIWLQHSPEATSASCSRPEIPLPATPTPSQLKNWNGKKDPTTVTDVLELPTKLEHCVIEELPPDAEVVADVVGIPVPIGKGKDTRDSKGKQIDVVKISRPTQNQPNAVDPIPPQPSIIDPTTSQHQTRNGTQHANNEEYFEFHEEEYEQDVQAERNIAKPIDASKWWSSVTYFCYQCGQGNEWEGDGVESEDDLQSLASDDEEVEKGMIFATVEALRKALREYFIANDKDFKYISNDKRRVRATCKGNGCKWLIFASRVNSDESTFQVRKPENTHSCGIVLDNRLTNSEFLAKHFLDSFKLNPNFHFSAFKEMVSNTKFFKISKWTFYRAKNIALEMLEGFVVDQYAILDDYCKQILLTNPDSTTKI</sequence>
<dbReference type="Pfam" id="PF03108">
    <property type="entry name" value="DBD_Tnp_Mut"/>
    <property type="match status" value="1"/>
</dbReference>
<keyword evidence="4" id="KW-1185">Reference proteome</keyword>
<protein>
    <recommendedName>
        <fullName evidence="2">Transposase MuDR plant domain-containing protein</fullName>
    </recommendedName>
</protein>
<accession>A0A803PYR9</accession>
<dbReference type="AlphaFoldDB" id="A0A803PYR9"/>
<proteinExistence type="predicted"/>
<name>A0A803PYR9_CANSA</name>
<dbReference type="Proteomes" id="UP000596661">
    <property type="component" value="Chromosome 6"/>
</dbReference>
<dbReference type="EnsemblPlants" id="evm.model.06.539">
    <property type="protein sequence ID" value="cds.evm.model.06.539"/>
    <property type="gene ID" value="evm.TU.06.539"/>
</dbReference>
<evidence type="ECO:0000259" key="2">
    <source>
        <dbReference type="Pfam" id="PF03108"/>
    </source>
</evidence>
<evidence type="ECO:0000256" key="1">
    <source>
        <dbReference type="SAM" id="MobiDB-lite"/>
    </source>
</evidence>
<evidence type="ECO:0000313" key="4">
    <source>
        <dbReference type="Proteomes" id="UP000596661"/>
    </source>
</evidence>
<reference evidence="3" key="2">
    <citation type="submission" date="2021-03" db="UniProtKB">
        <authorList>
            <consortium name="EnsemblPlants"/>
        </authorList>
    </citation>
    <scope>IDENTIFICATION</scope>
</reference>
<dbReference type="PANTHER" id="PTHR31973:SF187">
    <property type="entry name" value="MUTATOR TRANSPOSASE MUDRA PROTEIN"/>
    <property type="match status" value="1"/>
</dbReference>
<feature type="domain" description="Transposase MuDR plant" evidence="2">
    <location>
        <begin position="223"/>
        <end position="285"/>
    </location>
</feature>
<evidence type="ECO:0000313" key="3">
    <source>
        <dbReference type="EnsemblPlants" id="cds.evm.model.06.539"/>
    </source>
</evidence>
<organism evidence="3 4">
    <name type="scientific">Cannabis sativa</name>
    <name type="common">Hemp</name>
    <name type="synonym">Marijuana</name>
    <dbReference type="NCBI Taxonomy" id="3483"/>
    <lineage>
        <taxon>Eukaryota</taxon>
        <taxon>Viridiplantae</taxon>
        <taxon>Streptophyta</taxon>
        <taxon>Embryophyta</taxon>
        <taxon>Tracheophyta</taxon>
        <taxon>Spermatophyta</taxon>
        <taxon>Magnoliopsida</taxon>
        <taxon>eudicotyledons</taxon>
        <taxon>Gunneridae</taxon>
        <taxon>Pentapetalae</taxon>
        <taxon>rosids</taxon>
        <taxon>fabids</taxon>
        <taxon>Rosales</taxon>
        <taxon>Cannabaceae</taxon>
        <taxon>Cannabis</taxon>
    </lineage>
</organism>
<reference evidence="3" key="1">
    <citation type="submission" date="2018-11" db="EMBL/GenBank/DDBJ databases">
        <authorList>
            <person name="Grassa J C."/>
        </authorList>
    </citation>
    <scope>NUCLEOTIDE SEQUENCE [LARGE SCALE GENOMIC DNA]</scope>
</reference>
<feature type="region of interest" description="Disordered" evidence="1">
    <location>
        <begin position="26"/>
        <end position="57"/>
    </location>
</feature>
<dbReference type="PANTHER" id="PTHR31973">
    <property type="entry name" value="POLYPROTEIN, PUTATIVE-RELATED"/>
    <property type="match status" value="1"/>
</dbReference>